<feature type="compositionally biased region" description="Basic residues" evidence="1">
    <location>
        <begin position="25"/>
        <end position="37"/>
    </location>
</feature>
<feature type="compositionally biased region" description="Low complexity" evidence="1">
    <location>
        <begin position="90"/>
        <end position="99"/>
    </location>
</feature>
<accession>A0A2T4BH96</accession>
<dbReference type="GeneID" id="36597320"/>
<sequence>MEAETLDQMQARHRRELKDLQGRITNKKKNATKKTRKGVNDECAEMERQLREKQAAEIAALNGEAEDAAEPEEQEQEDISQQKDGAMNGTTTTTTTTMTQELDEATSKLTLDTNGGGTKGQQQQQQQPGKKRNRQKERMARRAAEHEAAMLSAEQEASTMTDHRAKESAYMKKEFTAHGLSEKDIQPDGHCLFSALADQLSHNGIPLSGSGDDDAAAAAAAAETEKEPAYKTIRKAATGYMEAHADDFAPFLEEDLGDYVRKMRDTAEWGGQLELIAVARRYGVEIRVIQDGRTERIVGDGEEGKGDGMKTLWLAYYRHGYGLGEHYNSLRRATATTAT</sequence>
<keyword evidence="4" id="KW-1185">Reference proteome</keyword>
<feature type="domain" description="OTU" evidence="2">
    <location>
        <begin position="180"/>
        <end position="333"/>
    </location>
</feature>
<dbReference type="InterPro" id="IPR050704">
    <property type="entry name" value="Peptidase_C85-like"/>
</dbReference>
<gene>
    <name evidence="3" type="ORF">BBK36DRAFT_1105638</name>
</gene>
<dbReference type="InterPro" id="IPR049771">
    <property type="entry name" value="OTU2-like_OTU"/>
</dbReference>
<feature type="region of interest" description="Disordered" evidence="1">
    <location>
        <begin position="1"/>
        <end position="144"/>
    </location>
</feature>
<dbReference type="Pfam" id="PF02338">
    <property type="entry name" value="OTU"/>
    <property type="match status" value="1"/>
</dbReference>
<dbReference type="PANTHER" id="PTHR12419">
    <property type="entry name" value="OTU DOMAIN CONTAINING PROTEIN"/>
    <property type="match status" value="1"/>
</dbReference>
<dbReference type="GO" id="GO:0016579">
    <property type="term" value="P:protein deubiquitination"/>
    <property type="evidence" value="ECO:0007669"/>
    <property type="project" value="TreeGrafter"/>
</dbReference>
<evidence type="ECO:0000313" key="4">
    <source>
        <dbReference type="Proteomes" id="UP000241546"/>
    </source>
</evidence>
<evidence type="ECO:0000259" key="2">
    <source>
        <dbReference type="PROSITE" id="PS50802"/>
    </source>
</evidence>
<dbReference type="Proteomes" id="UP000241546">
    <property type="component" value="Unassembled WGS sequence"/>
</dbReference>
<dbReference type="AlphaFoldDB" id="A0A2T4BH96"/>
<name>A0A2T4BH96_9HYPO</name>
<dbReference type="InterPro" id="IPR038765">
    <property type="entry name" value="Papain-like_cys_pep_sf"/>
</dbReference>
<protein>
    <submittedName>
        <fullName evidence="3">Cysteine proteinase</fullName>
    </submittedName>
</protein>
<evidence type="ECO:0000313" key="3">
    <source>
        <dbReference type="EMBL" id="PTB68697.1"/>
    </source>
</evidence>
<dbReference type="InterPro" id="IPR003323">
    <property type="entry name" value="OTU_dom"/>
</dbReference>
<evidence type="ECO:0000256" key="1">
    <source>
        <dbReference type="SAM" id="MobiDB-lite"/>
    </source>
</evidence>
<dbReference type="SUPFAM" id="SSF54001">
    <property type="entry name" value="Cysteine proteinases"/>
    <property type="match status" value="1"/>
</dbReference>
<reference evidence="4" key="1">
    <citation type="submission" date="2016-07" db="EMBL/GenBank/DDBJ databases">
        <title>Multiple horizontal gene transfer events from other fungi enriched the ability of initially mycotrophic Trichoderma (Ascomycota) to feed on dead plant biomass.</title>
        <authorList>
            <consortium name="DOE Joint Genome Institute"/>
            <person name="Atanasova L."/>
            <person name="Chenthamara K."/>
            <person name="Zhang J."/>
            <person name="Grujic M."/>
            <person name="Henrissat B."/>
            <person name="Kuo A."/>
            <person name="Aerts A."/>
            <person name="Salamov A."/>
            <person name="Lipzen A."/>
            <person name="Labutti K."/>
            <person name="Barry K."/>
            <person name="Miao Y."/>
            <person name="Rahimi M.J."/>
            <person name="Shen Q."/>
            <person name="Grigoriev I.V."/>
            <person name="Kubicek C.P."/>
            <person name="Druzhinina I.S."/>
        </authorList>
    </citation>
    <scope>NUCLEOTIDE SEQUENCE [LARGE SCALE GENOMIC DNA]</scope>
    <source>
        <strain evidence="4">TUCIM 6016</strain>
    </source>
</reference>
<dbReference type="PANTHER" id="PTHR12419:SF10">
    <property type="entry name" value="DEUBIQUITINASE OTUD6B"/>
    <property type="match status" value="1"/>
</dbReference>
<dbReference type="EMBL" id="KZ680209">
    <property type="protein sequence ID" value="PTB68697.1"/>
    <property type="molecule type" value="Genomic_DNA"/>
</dbReference>
<feature type="compositionally biased region" description="Basic and acidic residues" evidence="1">
    <location>
        <begin position="45"/>
        <end position="55"/>
    </location>
</feature>
<feature type="non-terminal residue" evidence="3">
    <location>
        <position position="339"/>
    </location>
</feature>
<dbReference type="GO" id="GO:0004843">
    <property type="term" value="F:cysteine-type deubiquitinase activity"/>
    <property type="evidence" value="ECO:0007669"/>
    <property type="project" value="TreeGrafter"/>
</dbReference>
<proteinExistence type="predicted"/>
<dbReference type="PROSITE" id="PS50802">
    <property type="entry name" value="OTU"/>
    <property type="match status" value="1"/>
</dbReference>
<dbReference type="OrthoDB" id="415023at2759"/>
<dbReference type="Gene3D" id="3.90.70.80">
    <property type="match status" value="1"/>
</dbReference>
<feature type="compositionally biased region" description="Acidic residues" evidence="1">
    <location>
        <begin position="64"/>
        <end position="78"/>
    </location>
</feature>
<dbReference type="CDD" id="cd22762">
    <property type="entry name" value="OTU_fungi_OTU2-like"/>
    <property type="match status" value="1"/>
</dbReference>
<organism evidence="3 4">
    <name type="scientific">Trichoderma citrinoviride</name>
    <dbReference type="NCBI Taxonomy" id="58853"/>
    <lineage>
        <taxon>Eukaryota</taxon>
        <taxon>Fungi</taxon>
        <taxon>Dikarya</taxon>
        <taxon>Ascomycota</taxon>
        <taxon>Pezizomycotina</taxon>
        <taxon>Sordariomycetes</taxon>
        <taxon>Hypocreomycetidae</taxon>
        <taxon>Hypocreales</taxon>
        <taxon>Hypocreaceae</taxon>
        <taxon>Trichoderma</taxon>
    </lineage>
</organism>
<dbReference type="RefSeq" id="XP_024752017.1">
    <property type="nucleotide sequence ID" value="XM_024889201.1"/>
</dbReference>